<evidence type="ECO:0000256" key="3">
    <source>
        <dbReference type="ARBA" id="ARBA00022989"/>
    </source>
</evidence>
<dbReference type="AlphaFoldDB" id="A0A7D9E1D3"/>
<feature type="transmembrane region" description="Helical" evidence="6">
    <location>
        <begin position="431"/>
        <end position="457"/>
    </location>
</feature>
<evidence type="ECO:0000256" key="5">
    <source>
        <dbReference type="SAM" id="MobiDB-lite"/>
    </source>
</evidence>
<dbReference type="OrthoDB" id="370281at2759"/>
<keyword evidence="8" id="KW-1185">Reference proteome</keyword>
<feature type="transmembrane region" description="Helical" evidence="6">
    <location>
        <begin position="498"/>
        <end position="518"/>
    </location>
</feature>
<feature type="transmembrane region" description="Helical" evidence="6">
    <location>
        <begin position="375"/>
        <end position="396"/>
    </location>
</feature>
<feature type="transmembrane region" description="Helical" evidence="6">
    <location>
        <begin position="336"/>
        <end position="355"/>
    </location>
</feature>
<reference evidence="7" key="1">
    <citation type="submission" date="2020-04" db="EMBL/GenBank/DDBJ databases">
        <authorList>
            <person name="Alioto T."/>
            <person name="Alioto T."/>
            <person name="Gomez Garrido J."/>
        </authorList>
    </citation>
    <scope>NUCLEOTIDE SEQUENCE</scope>
    <source>
        <strain evidence="7">A484AB</strain>
    </source>
</reference>
<feature type="compositionally biased region" description="Basic residues" evidence="5">
    <location>
        <begin position="220"/>
        <end position="229"/>
    </location>
</feature>
<keyword evidence="3 6" id="KW-1133">Transmembrane helix</keyword>
<dbReference type="PANTHER" id="PTHR23510">
    <property type="entry name" value="INNER MEMBRANE TRANSPORT PROTEIN YAJR"/>
    <property type="match status" value="1"/>
</dbReference>
<feature type="region of interest" description="Disordered" evidence="5">
    <location>
        <begin position="220"/>
        <end position="315"/>
    </location>
</feature>
<sequence>MARRTFKEKRTLTLVAFSLRMFFMGVEYAVIFPSLWLYLKIFHVEYWYLGLVLSAYNMVGIISTILVGRLVDATRKVRFTGFLWNLAEISGNFIYSMPFWVGLPLIGRMIAGFGEGFISAMWGELARVTTREQRTRYFAILKGSNLLGAAVGPAFNLFLKPINFKIGPWPINFRTSPGFIMGLTWIVMTIFMLFTVSDLSWELRNNPDYQLLLEEPASKLKRKKKKPKHSLTTSKSPEKSPRPIDKEPQSTEKSPLAPREGVIPTSIPRSQKPLPDEDEKVENLPNETDTPHKNKGNPFESFDSTGSESEAEEALNIGETDNVTFRDALLDMFTKFHVIVLVYLLFFMYIIHTSLQGIAPLIAENMLLWNETQVSLLYTGWGLEIILVVVVIWLIAPKVSDRAILVCAVICGCCASAFFIVMSYAKRGSNLCLYSFIMTILLSGIGISVTVVTGRSLVSKHTKPENQGLVHAILTGFNRLAGLTGPIFGSSLYTRMVILGWILLTVKVIGLILVSIAYKKLKVEKTKKEVKN</sequence>
<evidence type="ECO:0000313" key="7">
    <source>
        <dbReference type="EMBL" id="CAB3998335.1"/>
    </source>
</evidence>
<feature type="transmembrane region" description="Helical" evidence="6">
    <location>
        <begin position="403"/>
        <end position="425"/>
    </location>
</feature>
<feature type="compositionally biased region" description="Basic and acidic residues" evidence="5">
    <location>
        <begin position="236"/>
        <end position="250"/>
    </location>
</feature>
<organism evidence="7 8">
    <name type="scientific">Paramuricea clavata</name>
    <name type="common">Red gorgonian</name>
    <name type="synonym">Violescent sea-whip</name>
    <dbReference type="NCBI Taxonomy" id="317549"/>
    <lineage>
        <taxon>Eukaryota</taxon>
        <taxon>Metazoa</taxon>
        <taxon>Cnidaria</taxon>
        <taxon>Anthozoa</taxon>
        <taxon>Octocorallia</taxon>
        <taxon>Malacalcyonacea</taxon>
        <taxon>Plexauridae</taxon>
        <taxon>Paramuricea</taxon>
    </lineage>
</organism>
<evidence type="ECO:0000256" key="1">
    <source>
        <dbReference type="ARBA" id="ARBA00004141"/>
    </source>
</evidence>
<name>A0A7D9E1D3_PARCT</name>
<dbReference type="InterPro" id="IPR011701">
    <property type="entry name" value="MFS"/>
</dbReference>
<evidence type="ECO:0000256" key="2">
    <source>
        <dbReference type="ARBA" id="ARBA00022692"/>
    </source>
</evidence>
<dbReference type="EMBL" id="CACRXK020003326">
    <property type="protein sequence ID" value="CAB3998335.1"/>
    <property type="molecule type" value="Genomic_DNA"/>
</dbReference>
<proteinExistence type="predicted"/>
<dbReference type="PROSITE" id="PS50850">
    <property type="entry name" value="MFS"/>
    <property type="match status" value="1"/>
</dbReference>
<keyword evidence="4 6" id="KW-0472">Membrane</keyword>
<dbReference type="InterPro" id="IPR020846">
    <property type="entry name" value="MFS_dom"/>
</dbReference>
<keyword evidence="2 6" id="KW-0812">Transmembrane</keyword>
<comment type="subcellular location">
    <subcellularLocation>
        <location evidence="1">Membrane</location>
        <topology evidence="1">Multi-pass membrane protein</topology>
    </subcellularLocation>
</comment>
<dbReference type="Gene3D" id="1.20.1250.20">
    <property type="entry name" value="MFS general substrate transporter like domains"/>
    <property type="match status" value="1"/>
</dbReference>
<feature type="transmembrane region" description="Helical" evidence="6">
    <location>
        <begin position="137"/>
        <end position="159"/>
    </location>
</feature>
<evidence type="ECO:0000256" key="4">
    <source>
        <dbReference type="ARBA" id="ARBA00023136"/>
    </source>
</evidence>
<dbReference type="PANTHER" id="PTHR23510:SF16">
    <property type="entry name" value="MAJOR FACILITATOR SUPERFAMILY (MFS) PROFILE DOMAIN-CONTAINING PROTEIN"/>
    <property type="match status" value="1"/>
</dbReference>
<feature type="transmembrane region" description="Helical" evidence="6">
    <location>
        <begin position="46"/>
        <end position="67"/>
    </location>
</feature>
<evidence type="ECO:0000313" key="8">
    <source>
        <dbReference type="Proteomes" id="UP001152795"/>
    </source>
</evidence>
<dbReference type="InterPro" id="IPR036259">
    <property type="entry name" value="MFS_trans_sf"/>
</dbReference>
<gene>
    <name evidence="7" type="ORF">PACLA_8A062963</name>
</gene>
<dbReference type="Pfam" id="PF07690">
    <property type="entry name" value="MFS_1"/>
    <property type="match status" value="2"/>
</dbReference>
<feature type="transmembrane region" description="Helical" evidence="6">
    <location>
        <begin position="179"/>
        <end position="196"/>
    </location>
</feature>
<dbReference type="SUPFAM" id="SSF103473">
    <property type="entry name" value="MFS general substrate transporter"/>
    <property type="match status" value="1"/>
</dbReference>
<dbReference type="GO" id="GO:0016020">
    <property type="term" value="C:membrane"/>
    <property type="evidence" value="ECO:0007669"/>
    <property type="project" value="UniProtKB-SubCell"/>
</dbReference>
<evidence type="ECO:0000256" key="6">
    <source>
        <dbReference type="SAM" id="Phobius"/>
    </source>
</evidence>
<dbReference type="Proteomes" id="UP001152795">
    <property type="component" value="Unassembled WGS sequence"/>
</dbReference>
<feature type="transmembrane region" description="Helical" evidence="6">
    <location>
        <begin position="12"/>
        <end position="34"/>
    </location>
</feature>
<dbReference type="InterPro" id="IPR051068">
    <property type="entry name" value="MFS_Domain-Containing_Protein"/>
</dbReference>
<dbReference type="GO" id="GO:0022857">
    <property type="term" value="F:transmembrane transporter activity"/>
    <property type="evidence" value="ECO:0007669"/>
    <property type="project" value="InterPro"/>
</dbReference>
<comment type="caution">
    <text evidence="7">The sequence shown here is derived from an EMBL/GenBank/DDBJ whole genome shotgun (WGS) entry which is preliminary data.</text>
</comment>
<feature type="transmembrane region" description="Helical" evidence="6">
    <location>
        <begin position="469"/>
        <end position="492"/>
    </location>
</feature>
<accession>A0A7D9E1D3</accession>
<protein>
    <submittedName>
        <fullName evidence="7">Major facilitator superfamily domain-containing 8-like</fullName>
    </submittedName>
</protein>